<gene>
    <name evidence="1" type="ORF">I4F81_004731</name>
</gene>
<keyword evidence="2" id="KW-1185">Reference proteome</keyword>
<accession>A0ACC3BW54</accession>
<reference evidence="1" key="1">
    <citation type="submission" date="2019-11" db="EMBL/GenBank/DDBJ databases">
        <title>Nori genome reveals adaptations in red seaweeds to the harsh intertidal environment.</title>
        <authorList>
            <person name="Wang D."/>
            <person name="Mao Y."/>
        </authorList>
    </citation>
    <scope>NUCLEOTIDE SEQUENCE</scope>
    <source>
        <tissue evidence="1">Gametophyte</tissue>
    </source>
</reference>
<comment type="caution">
    <text evidence="1">The sequence shown here is derived from an EMBL/GenBank/DDBJ whole genome shotgun (WGS) entry which is preliminary data.</text>
</comment>
<evidence type="ECO:0000313" key="2">
    <source>
        <dbReference type="Proteomes" id="UP000798662"/>
    </source>
</evidence>
<protein>
    <submittedName>
        <fullName evidence="1">Uncharacterized protein</fullName>
    </submittedName>
</protein>
<evidence type="ECO:0000313" key="1">
    <source>
        <dbReference type="EMBL" id="KAK1862155.1"/>
    </source>
</evidence>
<organism evidence="1 2">
    <name type="scientific">Pyropia yezoensis</name>
    <name type="common">Susabi-nori</name>
    <name type="synonym">Porphyra yezoensis</name>
    <dbReference type="NCBI Taxonomy" id="2788"/>
    <lineage>
        <taxon>Eukaryota</taxon>
        <taxon>Rhodophyta</taxon>
        <taxon>Bangiophyceae</taxon>
        <taxon>Bangiales</taxon>
        <taxon>Bangiaceae</taxon>
        <taxon>Pyropia</taxon>
    </lineage>
</organism>
<dbReference type="Proteomes" id="UP000798662">
    <property type="component" value="Chromosome 1"/>
</dbReference>
<dbReference type="EMBL" id="CM020618">
    <property type="protein sequence ID" value="KAK1862155.1"/>
    <property type="molecule type" value="Genomic_DNA"/>
</dbReference>
<sequence>MGSVGLPQNERDVLMALPVAVVRGDEAGEAGEAGGAAGVAAADGTLPPVALALPGGPRGAAADGGDDPADAAASWIAAAGRTSARHSLGTNGDGAGGDAAAAPGDGDATALRYREGASGGLDAAGSGGGAGGGGRAEEAVEEEEEEVVVDDSDADEAGDDADGGAIARADDSGSDYGVGDMDGPVVPAVGATAGRGSGRRVASGGASGVGSGGVTGATGDSDSDEAGELTTFVTAKDKWGALEEATKERTSAPLPGAQG</sequence>
<proteinExistence type="predicted"/>
<name>A0ACC3BW54_PYRYE</name>